<proteinExistence type="predicted"/>
<dbReference type="InterPro" id="IPR027417">
    <property type="entry name" value="P-loop_NTPase"/>
</dbReference>
<dbReference type="SUPFAM" id="SSF50331">
    <property type="entry name" value="MOP-like"/>
    <property type="match status" value="1"/>
</dbReference>
<dbReference type="AlphaFoldDB" id="A0A6I0EN85"/>
<keyword evidence="2" id="KW-0547">Nucleotide-binding</keyword>
<evidence type="ECO:0000259" key="5">
    <source>
        <dbReference type="PROSITE" id="PS50893"/>
    </source>
</evidence>
<dbReference type="Pfam" id="PF00005">
    <property type="entry name" value="ABC_tran"/>
    <property type="match status" value="1"/>
</dbReference>
<dbReference type="Proteomes" id="UP000468766">
    <property type="component" value="Unassembled WGS sequence"/>
</dbReference>
<evidence type="ECO:0000256" key="1">
    <source>
        <dbReference type="ARBA" id="ARBA00022448"/>
    </source>
</evidence>
<accession>A0A6I0EN85</accession>
<dbReference type="SUPFAM" id="SSF52540">
    <property type="entry name" value="P-loop containing nucleoside triphosphate hydrolases"/>
    <property type="match status" value="1"/>
</dbReference>
<dbReference type="Gene3D" id="2.40.50.100">
    <property type="match status" value="1"/>
</dbReference>
<keyword evidence="3 6" id="KW-0067">ATP-binding</keyword>
<dbReference type="InterPro" id="IPR017871">
    <property type="entry name" value="ABC_transporter-like_CS"/>
</dbReference>
<dbReference type="InterPro" id="IPR003439">
    <property type="entry name" value="ABC_transporter-like_ATP-bd"/>
</dbReference>
<comment type="caution">
    <text evidence="6">The sequence shown here is derived from an EMBL/GenBank/DDBJ whole genome shotgun (WGS) entry which is preliminary data.</text>
</comment>
<dbReference type="EMBL" id="WBXO01000014">
    <property type="protein sequence ID" value="KAB2951166.1"/>
    <property type="molecule type" value="Genomic_DNA"/>
</dbReference>
<dbReference type="FunFam" id="3.40.50.300:FF:000425">
    <property type="entry name" value="Probable ABC transporter, ATP-binding subunit"/>
    <property type="match status" value="1"/>
</dbReference>
<dbReference type="PROSITE" id="PS50893">
    <property type="entry name" value="ABC_TRANSPORTER_2"/>
    <property type="match status" value="1"/>
</dbReference>
<dbReference type="EC" id="7.6.2.9" evidence="4"/>
<dbReference type="InterPro" id="IPR050093">
    <property type="entry name" value="ABC_SmlMolc_Importer"/>
</dbReference>
<dbReference type="SMART" id="SM00382">
    <property type="entry name" value="AAA"/>
    <property type="match status" value="1"/>
</dbReference>
<dbReference type="GO" id="GO:0005524">
    <property type="term" value="F:ATP binding"/>
    <property type="evidence" value="ECO:0007669"/>
    <property type="project" value="UniProtKB-KW"/>
</dbReference>
<protein>
    <recommendedName>
        <fullName evidence="4">ABC-type quaternary amine transporter</fullName>
        <ecNumber evidence="4">7.6.2.9</ecNumber>
    </recommendedName>
</protein>
<evidence type="ECO:0000313" key="7">
    <source>
        <dbReference type="Proteomes" id="UP000468766"/>
    </source>
</evidence>
<dbReference type="PANTHER" id="PTHR42781:SF4">
    <property type="entry name" value="SPERMIDINE_PUTRESCINE IMPORT ATP-BINDING PROTEIN POTA"/>
    <property type="match status" value="1"/>
</dbReference>
<organism evidence="6 7">
    <name type="scientific">Heliorestis acidaminivorans</name>
    <dbReference type="NCBI Taxonomy" id="553427"/>
    <lineage>
        <taxon>Bacteria</taxon>
        <taxon>Bacillati</taxon>
        <taxon>Bacillota</taxon>
        <taxon>Clostridia</taxon>
        <taxon>Eubacteriales</taxon>
        <taxon>Heliobacteriaceae</taxon>
        <taxon>Heliorestis</taxon>
    </lineage>
</organism>
<gene>
    <name evidence="6" type="ORF">F9B85_13245</name>
</gene>
<reference evidence="6 7" key="1">
    <citation type="submission" date="2019-10" db="EMBL/GenBank/DDBJ databases">
        <title>Whole-genome sequence of the extremophile Heliorestis acidaminivorans DSM 24790.</title>
        <authorList>
            <person name="Kyndt J.A."/>
            <person name="Meyer T.E."/>
        </authorList>
    </citation>
    <scope>NUCLEOTIDE SEQUENCE [LARGE SCALE GENOMIC DNA]</scope>
    <source>
        <strain evidence="6 7">DSM 24790</strain>
    </source>
</reference>
<dbReference type="InterPro" id="IPR008995">
    <property type="entry name" value="Mo/tungstate-bd_C_term_dom"/>
</dbReference>
<dbReference type="GO" id="GO:0016887">
    <property type="term" value="F:ATP hydrolysis activity"/>
    <property type="evidence" value="ECO:0007669"/>
    <property type="project" value="InterPro"/>
</dbReference>
<evidence type="ECO:0000256" key="2">
    <source>
        <dbReference type="ARBA" id="ARBA00022741"/>
    </source>
</evidence>
<sequence length="355" mass="39409">MFDIELLSVTKKYAGTEKAAVQGLCLSVEKGQILTLLGPSGCGKTTTLRLIAGFERPDQGKITLRDRVVSHRDSWIPPEKRDIGMVFQDYALFPHLNVIDNVGFGYRGTDKKGRVQEVLQVVNLQGFEKRFPHELSGGQQQRVALARALARKPVVILLDEPFSNLDAELRVQMRVEVKEIIKDAGATAVFVTHDQKDALAISDRIVVMKDGVIQQSGTPREIYQYPETPFVATFVGQSNLLPGQIGDDGQSVITEIGQVPCNHTHNLARGEKCYISIRPDSLEVDPEGSIVGKVKQWTYTGESIDAVVDTVTQKGTNQELLVHIHPEKIVQQGEILRFKVLPNFVAVLRSDREFS</sequence>
<dbReference type="OrthoDB" id="9802264at2"/>
<keyword evidence="1" id="KW-0813">Transport</keyword>
<feature type="domain" description="ABC transporter" evidence="5">
    <location>
        <begin position="4"/>
        <end position="235"/>
    </location>
</feature>
<evidence type="ECO:0000313" key="6">
    <source>
        <dbReference type="EMBL" id="KAB2951166.1"/>
    </source>
</evidence>
<dbReference type="PANTHER" id="PTHR42781">
    <property type="entry name" value="SPERMIDINE/PUTRESCINE IMPORT ATP-BINDING PROTEIN POTA"/>
    <property type="match status" value="1"/>
</dbReference>
<evidence type="ECO:0000256" key="4">
    <source>
        <dbReference type="ARBA" id="ARBA00066388"/>
    </source>
</evidence>
<dbReference type="PROSITE" id="PS00211">
    <property type="entry name" value="ABC_TRANSPORTER_1"/>
    <property type="match status" value="1"/>
</dbReference>
<keyword evidence="7" id="KW-1185">Reference proteome</keyword>
<dbReference type="Gene3D" id="3.40.50.300">
    <property type="entry name" value="P-loop containing nucleotide triphosphate hydrolases"/>
    <property type="match status" value="1"/>
</dbReference>
<evidence type="ECO:0000256" key="3">
    <source>
        <dbReference type="ARBA" id="ARBA00022840"/>
    </source>
</evidence>
<dbReference type="InterPro" id="IPR003593">
    <property type="entry name" value="AAA+_ATPase"/>
</dbReference>
<name>A0A6I0EN85_9FIRM</name>
<dbReference type="RefSeq" id="WP_151621704.1">
    <property type="nucleotide sequence ID" value="NZ_WBXO01000014.1"/>
</dbReference>
<dbReference type="GO" id="GO:0015418">
    <property type="term" value="F:ABC-type quaternary ammonium compound transporting activity"/>
    <property type="evidence" value="ECO:0007669"/>
    <property type="project" value="UniProtKB-EC"/>
</dbReference>